<gene>
    <name evidence="2" type="ORF">S01H4_08661</name>
</gene>
<keyword evidence="1" id="KW-0812">Transmembrane</keyword>
<evidence type="ECO:0000313" key="2">
    <source>
        <dbReference type="EMBL" id="GAG71152.1"/>
    </source>
</evidence>
<protein>
    <submittedName>
        <fullName evidence="2">Uncharacterized protein</fullName>
    </submittedName>
</protein>
<dbReference type="EMBL" id="BART01003005">
    <property type="protein sequence ID" value="GAG71152.1"/>
    <property type="molecule type" value="Genomic_DNA"/>
</dbReference>
<sequence length="115" mass="13202">MKKIGIENIWVDGEVIDIESLAHILETQQLISSSLKLPVGTAPTLFLFKYSSPRLNKRFHTKYRKASIMAIASWFSNFLFYGAIEDAKECFASVYQALEFKKVLKNNNIKLLEKL</sequence>
<keyword evidence="1" id="KW-1133">Transmembrane helix</keyword>
<organism evidence="2">
    <name type="scientific">marine sediment metagenome</name>
    <dbReference type="NCBI Taxonomy" id="412755"/>
    <lineage>
        <taxon>unclassified sequences</taxon>
        <taxon>metagenomes</taxon>
        <taxon>ecological metagenomes</taxon>
    </lineage>
</organism>
<proteinExistence type="predicted"/>
<keyword evidence="1" id="KW-0472">Membrane</keyword>
<reference evidence="2" key="1">
    <citation type="journal article" date="2014" name="Front. Microbiol.">
        <title>High frequency of phylogenetically diverse reductive dehalogenase-homologous genes in deep subseafloor sedimentary metagenomes.</title>
        <authorList>
            <person name="Kawai M."/>
            <person name="Futagami T."/>
            <person name="Toyoda A."/>
            <person name="Takaki Y."/>
            <person name="Nishi S."/>
            <person name="Hori S."/>
            <person name="Arai W."/>
            <person name="Tsubouchi T."/>
            <person name="Morono Y."/>
            <person name="Uchiyama I."/>
            <person name="Ito T."/>
            <person name="Fujiyama A."/>
            <person name="Inagaki F."/>
            <person name="Takami H."/>
        </authorList>
    </citation>
    <scope>NUCLEOTIDE SEQUENCE</scope>
    <source>
        <strain evidence="2">Expedition CK06-06</strain>
    </source>
</reference>
<evidence type="ECO:0000256" key="1">
    <source>
        <dbReference type="SAM" id="Phobius"/>
    </source>
</evidence>
<dbReference type="AlphaFoldDB" id="X1AP18"/>
<name>X1AP18_9ZZZZ</name>
<feature type="transmembrane region" description="Helical" evidence="1">
    <location>
        <begin position="66"/>
        <end position="84"/>
    </location>
</feature>
<comment type="caution">
    <text evidence="2">The sequence shown here is derived from an EMBL/GenBank/DDBJ whole genome shotgun (WGS) entry which is preliminary data.</text>
</comment>
<accession>X1AP18</accession>